<dbReference type="EMBL" id="UYRT01080833">
    <property type="protein sequence ID" value="VDN23465.1"/>
    <property type="molecule type" value="Genomic_DNA"/>
</dbReference>
<organism evidence="1 2">
    <name type="scientific">Gongylonema pulchrum</name>
    <dbReference type="NCBI Taxonomy" id="637853"/>
    <lineage>
        <taxon>Eukaryota</taxon>
        <taxon>Metazoa</taxon>
        <taxon>Ecdysozoa</taxon>
        <taxon>Nematoda</taxon>
        <taxon>Chromadorea</taxon>
        <taxon>Rhabditida</taxon>
        <taxon>Spirurina</taxon>
        <taxon>Spiruromorpha</taxon>
        <taxon>Spiruroidea</taxon>
        <taxon>Gongylonematidae</taxon>
        <taxon>Gongylonema</taxon>
    </lineage>
</organism>
<dbReference type="SUPFAM" id="SSF51011">
    <property type="entry name" value="Glycosyl hydrolase domain"/>
    <property type="match status" value="1"/>
</dbReference>
<dbReference type="InterPro" id="IPR013780">
    <property type="entry name" value="Glyco_hydro_b"/>
</dbReference>
<dbReference type="Proteomes" id="UP000271098">
    <property type="component" value="Unassembled WGS sequence"/>
</dbReference>
<dbReference type="AlphaFoldDB" id="A0A3P7M2D0"/>
<keyword evidence="2" id="KW-1185">Reference proteome</keyword>
<reference evidence="1 2" key="1">
    <citation type="submission" date="2018-11" db="EMBL/GenBank/DDBJ databases">
        <authorList>
            <consortium name="Pathogen Informatics"/>
        </authorList>
    </citation>
    <scope>NUCLEOTIDE SEQUENCE [LARGE SCALE GENOMIC DNA]</scope>
</reference>
<dbReference type="Gene3D" id="2.60.40.1180">
    <property type="entry name" value="Golgi alpha-mannosidase II"/>
    <property type="match status" value="1"/>
</dbReference>
<sequence length="51" mass="5947">MCSDDPEFGGFSRLEKKQLYHTFPEGYAGRRNHLFVYIPCRVAIVLEKVEV</sequence>
<evidence type="ECO:0000313" key="1">
    <source>
        <dbReference type="EMBL" id="VDN23465.1"/>
    </source>
</evidence>
<protein>
    <submittedName>
        <fullName evidence="1">Uncharacterized protein</fullName>
    </submittedName>
</protein>
<proteinExistence type="predicted"/>
<evidence type="ECO:0000313" key="2">
    <source>
        <dbReference type="Proteomes" id="UP000271098"/>
    </source>
</evidence>
<dbReference type="OrthoDB" id="196493at2759"/>
<gene>
    <name evidence="1" type="ORF">GPUH_LOCUS14046</name>
</gene>
<name>A0A3P7M2D0_9BILA</name>
<accession>A0A3P7M2D0</accession>